<sequence>MPYAKLSEYVERLTNPQRSDTFVKQLRNAVREGDIDAADLPERFELPKEFKRRGSEDSYRKTARDMVIEVTPAVEEWFANVNREMASGRRGAAPKPTLENIQAGVVDFKALAEETRRKMGASFDKGQALGKSRAKQSKPAPKRASKK</sequence>
<dbReference type="EMBL" id="CP158300">
    <property type="protein sequence ID" value="XBV87546.1"/>
    <property type="molecule type" value="Genomic_DNA"/>
</dbReference>
<feature type="compositionally biased region" description="Basic residues" evidence="1">
    <location>
        <begin position="132"/>
        <end position="147"/>
    </location>
</feature>
<organism evidence="2">
    <name type="scientific">Deinococcus sonorensis KR-87</name>
    <dbReference type="NCBI Taxonomy" id="694439"/>
    <lineage>
        <taxon>Bacteria</taxon>
        <taxon>Thermotogati</taxon>
        <taxon>Deinococcota</taxon>
        <taxon>Deinococci</taxon>
        <taxon>Deinococcales</taxon>
        <taxon>Deinococcaceae</taxon>
        <taxon>Deinococcus</taxon>
    </lineage>
</organism>
<evidence type="ECO:0000256" key="1">
    <source>
        <dbReference type="SAM" id="MobiDB-lite"/>
    </source>
</evidence>
<keyword evidence="2" id="KW-0614">Plasmid</keyword>
<proteinExistence type="predicted"/>
<geneLocation type="plasmid" evidence="2">
    <name>pDson02</name>
</geneLocation>
<accession>A0AAU7UGL2</accession>
<protein>
    <submittedName>
        <fullName evidence="2">Uncharacterized protein</fullName>
    </submittedName>
</protein>
<dbReference type="AlphaFoldDB" id="A0AAU7UGL2"/>
<gene>
    <name evidence="2" type="ORF">ABOD76_21040</name>
</gene>
<dbReference type="KEGG" id="dsc:ABOD76_21040"/>
<evidence type="ECO:0000313" key="2">
    <source>
        <dbReference type="EMBL" id="XBV87546.1"/>
    </source>
</evidence>
<name>A0AAU7UGL2_9DEIO</name>
<feature type="region of interest" description="Disordered" evidence="1">
    <location>
        <begin position="119"/>
        <end position="147"/>
    </location>
</feature>
<reference evidence="2" key="1">
    <citation type="submission" date="2024-06" db="EMBL/GenBank/DDBJ databases">
        <title>Draft Genome Sequence of Deinococcus sonorensis Type Strain KR-87, a Biofilm Producing Representative of the Genus Deinococcus.</title>
        <authorList>
            <person name="Boren L.S."/>
            <person name="Grosso R.A."/>
            <person name="Hugenberg-Cox A.N."/>
            <person name="Hill J.T.E."/>
            <person name="Albert C.M."/>
            <person name="Tuohy J.M."/>
        </authorList>
    </citation>
    <scope>NUCLEOTIDE SEQUENCE</scope>
    <source>
        <strain evidence="2">KR-87</strain>
        <plasmid evidence="2">pDson02</plasmid>
    </source>
</reference>
<dbReference type="RefSeq" id="WP_350245695.1">
    <property type="nucleotide sequence ID" value="NZ_CP158300.1"/>
</dbReference>